<dbReference type="InterPro" id="IPR049712">
    <property type="entry name" value="Poly_export"/>
</dbReference>
<dbReference type="GO" id="GO:0006811">
    <property type="term" value="P:monoatomic ion transport"/>
    <property type="evidence" value="ECO:0007669"/>
    <property type="project" value="UniProtKB-KW"/>
</dbReference>
<dbReference type="InterPro" id="IPR003715">
    <property type="entry name" value="Poly_export_N"/>
</dbReference>
<evidence type="ECO:0000259" key="16">
    <source>
        <dbReference type="Pfam" id="PF22461"/>
    </source>
</evidence>
<evidence type="ECO:0000256" key="5">
    <source>
        <dbReference type="ARBA" id="ARBA00022597"/>
    </source>
</evidence>
<keyword evidence="14" id="KW-0449">Lipoprotein</keyword>
<name>A0A0S8GI18_UNCW3</name>
<evidence type="ECO:0000256" key="3">
    <source>
        <dbReference type="ARBA" id="ARBA00022448"/>
    </source>
</evidence>
<comment type="subcellular location">
    <subcellularLocation>
        <location evidence="1">Cell outer membrane</location>
        <topology evidence="1">Multi-pass membrane protein</topology>
    </subcellularLocation>
</comment>
<dbReference type="Pfam" id="PF02563">
    <property type="entry name" value="Poly_export"/>
    <property type="match status" value="1"/>
</dbReference>
<dbReference type="InterPro" id="IPR054765">
    <property type="entry name" value="SLBB_dom"/>
</dbReference>
<dbReference type="GO" id="GO:0015159">
    <property type="term" value="F:polysaccharide transmembrane transporter activity"/>
    <property type="evidence" value="ECO:0007669"/>
    <property type="project" value="InterPro"/>
</dbReference>
<dbReference type="AlphaFoldDB" id="A0A0S8GI18"/>
<evidence type="ECO:0000256" key="4">
    <source>
        <dbReference type="ARBA" id="ARBA00022452"/>
    </source>
</evidence>
<evidence type="ECO:0000259" key="15">
    <source>
        <dbReference type="Pfam" id="PF02563"/>
    </source>
</evidence>
<evidence type="ECO:0000313" key="18">
    <source>
        <dbReference type="Proteomes" id="UP000051096"/>
    </source>
</evidence>
<dbReference type="PANTHER" id="PTHR33619">
    <property type="entry name" value="POLYSACCHARIDE EXPORT PROTEIN GFCE-RELATED"/>
    <property type="match status" value="1"/>
</dbReference>
<evidence type="ECO:0000256" key="6">
    <source>
        <dbReference type="ARBA" id="ARBA00022692"/>
    </source>
</evidence>
<keyword evidence="10" id="KW-0626">Porin</keyword>
<evidence type="ECO:0000256" key="1">
    <source>
        <dbReference type="ARBA" id="ARBA00004571"/>
    </source>
</evidence>
<protein>
    <submittedName>
        <fullName evidence="17">Uncharacterized protein</fullName>
    </submittedName>
</protein>
<dbReference type="Gene3D" id="3.10.560.10">
    <property type="entry name" value="Outer membrane lipoprotein wza domain like"/>
    <property type="match status" value="1"/>
</dbReference>
<sequence length="193" mass="21942">MLNTIFVVFCMHSNVFLLPNDAVEVKIWRQEDLSGWYIIDADTNVNIPLLGKLAVREMATDSLHSYLVNTFKDYYADVVVEINFYYRINVFGEVMQPGHYYVKHGDNLTNLLAQAGGPTEDGTLGSIRILNIGSERTVDFERIMKSGQHVDQLYLQPGDIVIVPRRFMAAFQEWTAFLSVGTLLLQIYLVASQ</sequence>
<dbReference type="GO" id="GO:0046930">
    <property type="term" value="C:pore complex"/>
    <property type="evidence" value="ECO:0007669"/>
    <property type="project" value="UniProtKB-KW"/>
</dbReference>
<evidence type="ECO:0000256" key="8">
    <source>
        <dbReference type="ARBA" id="ARBA00023047"/>
    </source>
</evidence>
<keyword evidence="4" id="KW-1134">Transmembrane beta strand</keyword>
<gene>
    <name evidence="17" type="ORF">AMJ87_04000</name>
</gene>
<proteinExistence type="inferred from homology"/>
<evidence type="ECO:0000256" key="11">
    <source>
        <dbReference type="ARBA" id="ARBA00023136"/>
    </source>
</evidence>
<feature type="domain" description="Polysaccharide export protein N-terminal" evidence="15">
    <location>
        <begin position="14"/>
        <end position="83"/>
    </location>
</feature>
<accession>A0A0S8GI18</accession>
<keyword evidence="5" id="KW-0762">Sugar transport</keyword>
<feature type="domain" description="SLBB" evidence="16">
    <location>
        <begin position="87"/>
        <end position="163"/>
    </location>
</feature>
<evidence type="ECO:0000256" key="9">
    <source>
        <dbReference type="ARBA" id="ARBA00023065"/>
    </source>
</evidence>
<reference evidence="17 18" key="1">
    <citation type="journal article" date="2015" name="Microbiome">
        <title>Genomic resolution of linkages in carbon, nitrogen, and sulfur cycling among widespread estuary sediment bacteria.</title>
        <authorList>
            <person name="Baker B.J."/>
            <person name="Lazar C.S."/>
            <person name="Teske A.P."/>
            <person name="Dick G.J."/>
        </authorList>
    </citation>
    <scope>NUCLEOTIDE SEQUENCE [LARGE SCALE GENOMIC DNA]</scope>
    <source>
        <strain evidence="17">SM23_60</strain>
    </source>
</reference>
<evidence type="ECO:0000256" key="14">
    <source>
        <dbReference type="ARBA" id="ARBA00023288"/>
    </source>
</evidence>
<evidence type="ECO:0000256" key="2">
    <source>
        <dbReference type="ARBA" id="ARBA00009450"/>
    </source>
</evidence>
<evidence type="ECO:0000256" key="12">
    <source>
        <dbReference type="ARBA" id="ARBA00023139"/>
    </source>
</evidence>
<evidence type="ECO:0000256" key="10">
    <source>
        <dbReference type="ARBA" id="ARBA00023114"/>
    </source>
</evidence>
<organism evidence="17 18">
    <name type="scientific">candidate division WOR_3 bacterium SM23_60</name>
    <dbReference type="NCBI Taxonomy" id="1703780"/>
    <lineage>
        <taxon>Bacteria</taxon>
        <taxon>Bacteria division WOR-3</taxon>
    </lineage>
</organism>
<keyword evidence="12" id="KW-0564">Palmitate</keyword>
<comment type="similarity">
    <text evidence="2">Belongs to the BexD/CtrA/VexA family.</text>
</comment>
<keyword evidence="9" id="KW-0406">Ion transport</keyword>
<keyword evidence="7" id="KW-0732">Signal</keyword>
<comment type="caution">
    <text evidence="17">The sequence shown here is derived from an EMBL/GenBank/DDBJ whole genome shotgun (WGS) entry which is preliminary data.</text>
</comment>
<keyword evidence="6" id="KW-0812">Transmembrane</keyword>
<dbReference type="GO" id="GO:0009279">
    <property type="term" value="C:cell outer membrane"/>
    <property type="evidence" value="ECO:0007669"/>
    <property type="project" value="UniProtKB-SubCell"/>
</dbReference>
<evidence type="ECO:0000313" key="17">
    <source>
        <dbReference type="EMBL" id="KPK72675.1"/>
    </source>
</evidence>
<dbReference type="PANTHER" id="PTHR33619:SF3">
    <property type="entry name" value="POLYSACCHARIDE EXPORT PROTEIN GFCE-RELATED"/>
    <property type="match status" value="1"/>
</dbReference>
<evidence type="ECO:0000256" key="13">
    <source>
        <dbReference type="ARBA" id="ARBA00023237"/>
    </source>
</evidence>
<keyword evidence="8" id="KW-0625">Polysaccharide transport</keyword>
<dbReference type="Pfam" id="PF22461">
    <property type="entry name" value="SLBB_2"/>
    <property type="match status" value="1"/>
</dbReference>
<dbReference type="GO" id="GO:0015288">
    <property type="term" value="F:porin activity"/>
    <property type="evidence" value="ECO:0007669"/>
    <property type="project" value="UniProtKB-KW"/>
</dbReference>
<dbReference type="EMBL" id="LJUO01000025">
    <property type="protein sequence ID" value="KPK72675.1"/>
    <property type="molecule type" value="Genomic_DNA"/>
</dbReference>
<keyword evidence="13" id="KW-0998">Cell outer membrane</keyword>
<dbReference type="Proteomes" id="UP000051096">
    <property type="component" value="Unassembled WGS sequence"/>
</dbReference>
<evidence type="ECO:0000256" key="7">
    <source>
        <dbReference type="ARBA" id="ARBA00022729"/>
    </source>
</evidence>
<keyword evidence="11" id="KW-0472">Membrane</keyword>
<keyword evidence="3" id="KW-0813">Transport</keyword>